<protein>
    <recommendedName>
        <fullName evidence="9">Magnesium transporter MgtE</fullName>
    </recommendedName>
</protein>
<keyword evidence="4 9" id="KW-0812">Transmembrane</keyword>
<sequence>MDRLDQAEALRRMEPPERADRLSRMPPEQARAAFEQLEAPLQEELLAHLRDAQVYRLMEDLDPDDRVRLLGRLPEPVSRAFIARLSPRERRFTHKLLAYPQETAGRIMTPEYLSLEPTLTAAAALERVRREGTEVETINALPVLGPGEQFAGLVMLSDLVMAEGDQVISDLVDVSVPTVRPETDQEQVARLIQVADLLALPVVSASGRLLGLITVDDAMDVLQWEQEEDIARTGAQEPLDRPYFATTLMGLTRARLLWLVLLALAGAVTVQVLNVFEPLLEQAVTLSLFIPLLIGVGGNSGAQSATTVIRAMATGEMNGGHKSQVMFRETRVGLLLGTAVALLAYLPVTLVFSSPLAITVALALVVICTGATFVGAGMPLLANRLGIDPAVVSAPVVTTVVDAGGLLLYFLIARVVMGL</sequence>
<evidence type="ECO:0000256" key="3">
    <source>
        <dbReference type="ARBA" id="ARBA00022448"/>
    </source>
</evidence>
<dbReference type="InterPro" id="IPR000644">
    <property type="entry name" value="CBS_dom"/>
</dbReference>
<dbReference type="SMART" id="SM00924">
    <property type="entry name" value="MgtE_N"/>
    <property type="match status" value="1"/>
</dbReference>
<dbReference type="SUPFAM" id="SSF161093">
    <property type="entry name" value="MgtE membrane domain-like"/>
    <property type="match status" value="1"/>
</dbReference>
<proteinExistence type="inferred from homology"/>
<comment type="subunit">
    <text evidence="9">Homodimer.</text>
</comment>
<keyword evidence="9" id="KW-1003">Cell membrane</keyword>
<dbReference type="SUPFAM" id="SSF158791">
    <property type="entry name" value="MgtE N-terminal domain-like"/>
    <property type="match status" value="1"/>
</dbReference>
<evidence type="ECO:0000256" key="5">
    <source>
        <dbReference type="ARBA" id="ARBA00022842"/>
    </source>
</evidence>
<dbReference type="AlphaFoldDB" id="A0A1G5QLU6"/>
<dbReference type="EMBL" id="FMWD01000007">
    <property type="protein sequence ID" value="SCZ62793.1"/>
    <property type="molecule type" value="Genomic_DNA"/>
</dbReference>
<evidence type="ECO:0000313" key="12">
    <source>
        <dbReference type="EMBL" id="SCZ62793.1"/>
    </source>
</evidence>
<dbReference type="InterPro" id="IPR006668">
    <property type="entry name" value="Mg_transptr_MgtE_intracell_dom"/>
</dbReference>
<keyword evidence="13" id="KW-1185">Reference proteome</keyword>
<feature type="transmembrane region" description="Helical" evidence="9">
    <location>
        <begin position="390"/>
        <end position="412"/>
    </location>
</feature>
<evidence type="ECO:0000256" key="2">
    <source>
        <dbReference type="ARBA" id="ARBA00009749"/>
    </source>
</evidence>
<evidence type="ECO:0000313" key="13">
    <source>
        <dbReference type="Proteomes" id="UP000199648"/>
    </source>
</evidence>
<accession>A0A1G5QLU6</accession>
<dbReference type="Gene3D" id="1.25.60.10">
    <property type="entry name" value="MgtE N-terminal domain-like"/>
    <property type="match status" value="1"/>
</dbReference>
<dbReference type="Pfam" id="PF03448">
    <property type="entry name" value="MgtE_N"/>
    <property type="match status" value="1"/>
</dbReference>
<dbReference type="CDD" id="cd04606">
    <property type="entry name" value="CBS_pair_Mg_transporter"/>
    <property type="match status" value="1"/>
</dbReference>
<comment type="function">
    <text evidence="9">Acts as a magnesium transporter.</text>
</comment>
<keyword evidence="6 9" id="KW-1133">Transmembrane helix</keyword>
<keyword evidence="5 9" id="KW-0460">Magnesium</keyword>
<dbReference type="SUPFAM" id="SSF54631">
    <property type="entry name" value="CBS-domain pair"/>
    <property type="match status" value="1"/>
</dbReference>
<evidence type="ECO:0000256" key="9">
    <source>
        <dbReference type="RuleBase" id="RU362011"/>
    </source>
</evidence>
<dbReference type="Gene3D" id="1.10.357.20">
    <property type="entry name" value="SLC41 divalent cation transporters, integral membrane domain"/>
    <property type="match status" value="1"/>
</dbReference>
<feature type="transmembrane region" description="Helical" evidence="9">
    <location>
        <begin position="288"/>
        <end position="311"/>
    </location>
</feature>
<dbReference type="Pfam" id="PF01769">
    <property type="entry name" value="MgtE"/>
    <property type="match status" value="1"/>
</dbReference>
<dbReference type="SMART" id="SM00116">
    <property type="entry name" value="CBS"/>
    <property type="match status" value="2"/>
</dbReference>
<dbReference type="Gene3D" id="3.10.580.10">
    <property type="entry name" value="CBS-domain"/>
    <property type="match status" value="1"/>
</dbReference>
<feature type="transmembrane region" description="Helical" evidence="9">
    <location>
        <begin position="358"/>
        <end position="378"/>
    </location>
</feature>
<reference evidence="12 13" key="1">
    <citation type="submission" date="2016-10" db="EMBL/GenBank/DDBJ databases">
        <authorList>
            <person name="de Groot N.N."/>
        </authorList>
    </citation>
    <scope>NUCLEOTIDE SEQUENCE [LARGE SCALE GENOMIC DNA]</scope>
    <source>
        <strain evidence="12 13">HLD2</strain>
    </source>
</reference>
<keyword evidence="3 9" id="KW-0813">Transport</keyword>
<keyword evidence="9" id="KW-0479">Metal-binding</keyword>
<keyword evidence="7 9" id="KW-0472">Membrane</keyword>
<evidence type="ECO:0000256" key="8">
    <source>
        <dbReference type="PROSITE-ProRule" id="PRU00703"/>
    </source>
</evidence>
<name>A0A1G5QLU6_9GAMM</name>
<dbReference type="PANTHER" id="PTHR43773">
    <property type="entry name" value="MAGNESIUM TRANSPORTER MGTE"/>
    <property type="match status" value="1"/>
</dbReference>
<dbReference type="InterPro" id="IPR038076">
    <property type="entry name" value="MgtE_N_sf"/>
</dbReference>
<feature type="transmembrane region" description="Helical" evidence="9">
    <location>
        <begin position="332"/>
        <end position="352"/>
    </location>
</feature>
<dbReference type="PROSITE" id="PS51371">
    <property type="entry name" value="CBS"/>
    <property type="match status" value="2"/>
</dbReference>
<dbReference type="GO" id="GO:0015095">
    <property type="term" value="F:magnesium ion transmembrane transporter activity"/>
    <property type="evidence" value="ECO:0007669"/>
    <property type="project" value="UniProtKB-UniRule"/>
</dbReference>
<dbReference type="RefSeq" id="WP_175452547.1">
    <property type="nucleotide sequence ID" value="NZ_FMWD01000007.1"/>
</dbReference>
<evidence type="ECO:0000256" key="10">
    <source>
        <dbReference type="SAM" id="MobiDB-lite"/>
    </source>
</evidence>
<feature type="region of interest" description="Disordered" evidence="10">
    <location>
        <begin position="1"/>
        <end position="26"/>
    </location>
</feature>
<evidence type="ECO:0000256" key="1">
    <source>
        <dbReference type="ARBA" id="ARBA00004141"/>
    </source>
</evidence>
<evidence type="ECO:0000256" key="4">
    <source>
        <dbReference type="ARBA" id="ARBA00022692"/>
    </source>
</evidence>
<evidence type="ECO:0000256" key="7">
    <source>
        <dbReference type="ARBA" id="ARBA00023136"/>
    </source>
</evidence>
<comment type="similarity">
    <text evidence="2 9">Belongs to the SLC41A transporter family.</text>
</comment>
<feature type="domain" description="CBS" evidence="11">
    <location>
        <begin position="108"/>
        <end position="169"/>
    </location>
</feature>
<dbReference type="GO" id="GO:0005886">
    <property type="term" value="C:plasma membrane"/>
    <property type="evidence" value="ECO:0007669"/>
    <property type="project" value="UniProtKB-SubCell"/>
</dbReference>
<dbReference type="InterPro" id="IPR046342">
    <property type="entry name" value="CBS_dom_sf"/>
</dbReference>
<dbReference type="InterPro" id="IPR036739">
    <property type="entry name" value="SLC41_membr_dom_sf"/>
</dbReference>
<dbReference type="PANTHER" id="PTHR43773:SF1">
    <property type="entry name" value="MAGNESIUM TRANSPORTER MGTE"/>
    <property type="match status" value="1"/>
</dbReference>
<feature type="compositionally biased region" description="Basic and acidic residues" evidence="10">
    <location>
        <begin position="1"/>
        <end position="23"/>
    </location>
</feature>
<keyword evidence="8" id="KW-0129">CBS domain</keyword>
<dbReference type="Proteomes" id="UP000199648">
    <property type="component" value="Unassembled WGS sequence"/>
</dbReference>
<dbReference type="GO" id="GO:0046872">
    <property type="term" value="F:metal ion binding"/>
    <property type="evidence" value="ECO:0007669"/>
    <property type="project" value="UniProtKB-KW"/>
</dbReference>
<feature type="transmembrane region" description="Helical" evidence="9">
    <location>
        <begin position="256"/>
        <end position="276"/>
    </location>
</feature>
<evidence type="ECO:0000259" key="11">
    <source>
        <dbReference type="PROSITE" id="PS51371"/>
    </source>
</evidence>
<feature type="domain" description="CBS" evidence="11">
    <location>
        <begin position="171"/>
        <end position="230"/>
    </location>
</feature>
<dbReference type="InterPro" id="IPR006667">
    <property type="entry name" value="SLC41_membr_dom"/>
</dbReference>
<dbReference type="Pfam" id="PF00571">
    <property type="entry name" value="CBS"/>
    <property type="match status" value="2"/>
</dbReference>
<evidence type="ECO:0000256" key="6">
    <source>
        <dbReference type="ARBA" id="ARBA00022989"/>
    </source>
</evidence>
<dbReference type="NCBIfam" id="TIGR00400">
    <property type="entry name" value="mgtE"/>
    <property type="match status" value="1"/>
</dbReference>
<dbReference type="STRING" id="415747.SAMN03097708_02344"/>
<comment type="subcellular location">
    <subcellularLocation>
        <location evidence="9">Cell membrane</location>
        <topology evidence="9">Multi-pass membrane protein</topology>
    </subcellularLocation>
    <subcellularLocation>
        <location evidence="1">Membrane</location>
        <topology evidence="1">Multi-pass membrane protein</topology>
    </subcellularLocation>
</comment>
<organism evidence="12 13">
    <name type="scientific">Thiohalomonas denitrificans</name>
    <dbReference type="NCBI Taxonomy" id="415747"/>
    <lineage>
        <taxon>Bacteria</taxon>
        <taxon>Pseudomonadati</taxon>
        <taxon>Pseudomonadota</taxon>
        <taxon>Gammaproteobacteria</taxon>
        <taxon>Thiohalomonadales</taxon>
        <taxon>Thiohalomonadaceae</taxon>
        <taxon>Thiohalomonas</taxon>
    </lineage>
</organism>
<gene>
    <name evidence="12" type="ORF">SAMN03097708_02344</name>
</gene>
<dbReference type="InterPro" id="IPR006669">
    <property type="entry name" value="MgtE_transporter"/>
</dbReference>